<organism evidence="1 2">
    <name type="scientific">Pendulispora brunnea</name>
    <dbReference type="NCBI Taxonomy" id="2905690"/>
    <lineage>
        <taxon>Bacteria</taxon>
        <taxon>Pseudomonadati</taxon>
        <taxon>Myxococcota</taxon>
        <taxon>Myxococcia</taxon>
        <taxon>Myxococcales</taxon>
        <taxon>Sorangiineae</taxon>
        <taxon>Pendulisporaceae</taxon>
        <taxon>Pendulispora</taxon>
    </lineage>
</organism>
<dbReference type="InterPro" id="IPR012657">
    <property type="entry name" value="23S_rRNA-intervening_sequence"/>
</dbReference>
<keyword evidence="2" id="KW-1185">Reference proteome</keyword>
<accession>A0ABZ2KMH8</accession>
<dbReference type="Pfam" id="PF05635">
    <property type="entry name" value="23S_rRNA_IVP"/>
    <property type="match status" value="1"/>
</dbReference>
<dbReference type="Proteomes" id="UP001379533">
    <property type="component" value="Chromosome"/>
</dbReference>
<dbReference type="PANTHER" id="PTHR38471">
    <property type="entry name" value="FOUR HELIX BUNDLE PROTEIN"/>
    <property type="match status" value="1"/>
</dbReference>
<dbReference type="NCBIfam" id="TIGR02436">
    <property type="entry name" value="four helix bundle protein"/>
    <property type="match status" value="1"/>
</dbReference>
<gene>
    <name evidence="1" type="ORF">LZC95_23955</name>
</gene>
<dbReference type="EMBL" id="CP089982">
    <property type="protein sequence ID" value="WXA99857.1"/>
    <property type="molecule type" value="Genomic_DNA"/>
</dbReference>
<evidence type="ECO:0000313" key="2">
    <source>
        <dbReference type="Proteomes" id="UP001379533"/>
    </source>
</evidence>
<evidence type="ECO:0000313" key="1">
    <source>
        <dbReference type="EMBL" id="WXA99857.1"/>
    </source>
</evidence>
<dbReference type="InterPro" id="IPR036583">
    <property type="entry name" value="23S_rRNA_IVS_sf"/>
</dbReference>
<sequence length="117" mass="13054">MVLDHERLDVYHLALDFLIFVNGVIESFPRGHGHLTDQFTRASMSIVLNIAEGAGKVSKPDKRRYYLIARGSATESAALLDICARLKVLDEAGHRSGKEMIVRMVSMLIRLAQACEQ</sequence>
<dbReference type="Gene3D" id="1.20.1440.60">
    <property type="entry name" value="23S rRNA-intervening sequence"/>
    <property type="match status" value="1"/>
</dbReference>
<dbReference type="PANTHER" id="PTHR38471:SF2">
    <property type="entry name" value="FOUR HELIX BUNDLE PROTEIN"/>
    <property type="match status" value="1"/>
</dbReference>
<dbReference type="RefSeq" id="WP_394850499.1">
    <property type="nucleotide sequence ID" value="NZ_CP089982.1"/>
</dbReference>
<dbReference type="SUPFAM" id="SSF158446">
    <property type="entry name" value="IVS-encoded protein-like"/>
    <property type="match status" value="1"/>
</dbReference>
<protein>
    <submittedName>
        <fullName evidence="1">Four helix bundle protein</fullName>
    </submittedName>
</protein>
<name>A0ABZ2KMH8_9BACT</name>
<proteinExistence type="predicted"/>
<reference evidence="1 2" key="1">
    <citation type="submission" date="2021-12" db="EMBL/GenBank/DDBJ databases">
        <title>Discovery of the Pendulisporaceae a myxobacterial family with distinct sporulation behavior and unique specialized metabolism.</title>
        <authorList>
            <person name="Garcia R."/>
            <person name="Popoff A."/>
            <person name="Bader C.D."/>
            <person name="Loehr J."/>
            <person name="Walesch S."/>
            <person name="Walt C."/>
            <person name="Boldt J."/>
            <person name="Bunk B."/>
            <person name="Haeckl F.J.F.P.J."/>
            <person name="Gunesch A.P."/>
            <person name="Birkelbach J."/>
            <person name="Nuebel U."/>
            <person name="Pietschmann T."/>
            <person name="Bach T."/>
            <person name="Mueller R."/>
        </authorList>
    </citation>
    <scope>NUCLEOTIDE SEQUENCE [LARGE SCALE GENOMIC DNA]</scope>
    <source>
        <strain evidence="1 2">MSr12523</strain>
    </source>
</reference>